<feature type="non-terminal residue" evidence="1">
    <location>
        <position position="217"/>
    </location>
</feature>
<reference evidence="1 2" key="1">
    <citation type="journal article" date="2018" name="Sci. Rep.">
        <title>Genomic signatures of local adaptation to the degree of environmental predictability in rotifers.</title>
        <authorList>
            <person name="Franch-Gras L."/>
            <person name="Hahn C."/>
            <person name="Garcia-Roger E.M."/>
            <person name="Carmona M.J."/>
            <person name="Serra M."/>
            <person name="Gomez A."/>
        </authorList>
    </citation>
    <scope>NUCLEOTIDE SEQUENCE [LARGE SCALE GENOMIC DNA]</scope>
    <source>
        <strain evidence="1">HYR1</strain>
    </source>
</reference>
<gene>
    <name evidence="1" type="ORF">BpHYR1_029614</name>
</gene>
<accession>A0A3M7R197</accession>
<proteinExistence type="predicted"/>
<keyword evidence="2" id="KW-1185">Reference proteome</keyword>
<dbReference type="Proteomes" id="UP000276133">
    <property type="component" value="Unassembled WGS sequence"/>
</dbReference>
<dbReference type="EMBL" id="REGN01004490">
    <property type="protein sequence ID" value="RNA17249.1"/>
    <property type="molecule type" value="Genomic_DNA"/>
</dbReference>
<comment type="caution">
    <text evidence="1">The sequence shown here is derived from an EMBL/GenBank/DDBJ whole genome shotgun (WGS) entry which is preliminary data.</text>
</comment>
<name>A0A3M7R197_BRAPC</name>
<protein>
    <submittedName>
        <fullName evidence="1">Uncharacterized protein</fullName>
    </submittedName>
</protein>
<evidence type="ECO:0000313" key="1">
    <source>
        <dbReference type="EMBL" id="RNA17249.1"/>
    </source>
</evidence>
<evidence type="ECO:0000313" key="2">
    <source>
        <dbReference type="Proteomes" id="UP000276133"/>
    </source>
</evidence>
<organism evidence="1 2">
    <name type="scientific">Brachionus plicatilis</name>
    <name type="common">Marine rotifer</name>
    <name type="synonym">Brachionus muelleri</name>
    <dbReference type="NCBI Taxonomy" id="10195"/>
    <lineage>
        <taxon>Eukaryota</taxon>
        <taxon>Metazoa</taxon>
        <taxon>Spiralia</taxon>
        <taxon>Gnathifera</taxon>
        <taxon>Rotifera</taxon>
        <taxon>Eurotatoria</taxon>
        <taxon>Monogononta</taxon>
        <taxon>Pseudotrocha</taxon>
        <taxon>Ploima</taxon>
        <taxon>Brachionidae</taxon>
        <taxon>Brachionus</taxon>
    </lineage>
</organism>
<dbReference type="AlphaFoldDB" id="A0A3M7R197"/>
<sequence>MFGKKTPERRLVELKKKAEENLDFYGMRVSQMVRRAFPGIDDINIDGMSLSYFVKGLHRDIEWRVKGRNPVSLQKVIKYAKQNEAEGLGKPKPAKEKQEKLLVTLETVPSENVVKRPNETAPWLKEQYVKIQEEMKNLKQIREEDYDLLNFNVNEESTEKDPTEQERVGGEAERRKRLFYLKLVKPENTHNLIHTIETGNSLTKSCLLSRTGVTERK</sequence>